<evidence type="ECO:0000313" key="3">
    <source>
        <dbReference type="Proteomes" id="UP000239757"/>
    </source>
</evidence>
<sequence>MAHTTSREDAPTENPTRHNSRRSRELPFLLVDHCMDFLTTSCPRLVVKVDFELGTVFMQKPMESLYSKTGSKDMLSHRTSTRPFLSFSASDVSRFQDCFILRFHRQIHSVFQLNFPPGDYPSRPERIVEFVASYIATRYTLTKGYLTTTYYVLFSNTQ</sequence>
<accession>A0A2P5XQ16</accession>
<feature type="compositionally biased region" description="Basic and acidic residues" evidence="1">
    <location>
        <begin position="1"/>
        <end position="10"/>
    </location>
</feature>
<evidence type="ECO:0000313" key="2">
    <source>
        <dbReference type="EMBL" id="PPS05420.1"/>
    </source>
</evidence>
<feature type="region of interest" description="Disordered" evidence="1">
    <location>
        <begin position="1"/>
        <end position="21"/>
    </location>
</feature>
<protein>
    <submittedName>
        <fullName evidence="2">Uncharacterized protein</fullName>
    </submittedName>
</protein>
<dbReference type="EMBL" id="KZ664460">
    <property type="protein sequence ID" value="PPS05420.1"/>
    <property type="molecule type" value="Genomic_DNA"/>
</dbReference>
<proteinExistence type="predicted"/>
<dbReference type="AlphaFoldDB" id="A0A2P5XQ16"/>
<organism evidence="2 3">
    <name type="scientific">Gossypium barbadense</name>
    <name type="common">Sea Island cotton</name>
    <name type="synonym">Hibiscus barbadensis</name>
    <dbReference type="NCBI Taxonomy" id="3634"/>
    <lineage>
        <taxon>Eukaryota</taxon>
        <taxon>Viridiplantae</taxon>
        <taxon>Streptophyta</taxon>
        <taxon>Embryophyta</taxon>
        <taxon>Tracheophyta</taxon>
        <taxon>Spermatophyta</taxon>
        <taxon>Magnoliopsida</taxon>
        <taxon>eudicotyledons</taxon>
        <taxon>Gunneridae</taxon>
        <taxon>Pentapetalae</taxon>
        <taxon>rosids</taxon>
        <taxon>malvids</taxon>
        <taxon>Malvales</taxon>
        <taxon>Malvaceae</taxon>
        <taxon>Malvoideae</taxon>
        <taxon>Gossypium</taxon>
    </lineage>
</organism>
<evidence type="ECO:0000256" key="1">
    <source>
        <dbReference type="SAM" id="MobiDB-lite"/>
    </source>
</evidence>
<reference evidence="2 3" key="1">
    <citation type="submission" date="2015-01" db="EMBL/GenBank/DDBJ databases">
        <title>Genome of allotetraploid Gossypium barbadense reveals genomic plasticity and fiber elongation in cotton evolution.</title>
        <authorList>
            <person name="Chen X."/>
            <person name="Liu X."/>
            <person name="Zhao B."/>
            <person name="Zheng H."/>
            <person name="Hu Y."/>
            <person name="Lu G."/>
            <person name="Yang C."/>
            <person name="Chen J."/>
            <person name="Shan C."/>
            <person name="Zhang L."/>
            <person name="Zhou Y."/>
            <person name="Wang L."/>
            <person name="Guo W."/>
            <person name="Bai Y."/>
            <person name="Ruan J."/>
            <person name="Shangguan X."/>
            <person name="Mao Y."/>
            <person name="Jiang J."/>
            <person name="Zhu Y."/>
            <person name="Lei J."/>
            <person name="Kang H."/>
            <person name="Chen S."/>
            <person name="He X."/>
            <person name="Wang R."/>
            <person name="Wang Y."/>
            <person name="Chen J."/>
            <person name="Wang L."/>
            <person name="Yu S."/>
            <person name="Wang B."/>
            <person name="Wei J."/>
            <person name="Song S."/>
            <person name="Lu X."/>
            <person name="Gao Z."/>
            <person name="Gu W."/>
            <person name="Deng X."/>
            <person name="Ma D."/>
            <person name="Wang S."/>
            <person name="Liang W."/>
            <person name="Fang L."/>
            <person name="Cai C."/>
            <person name="Zhu X."/>
            <person name="Zhou B."/>
            <person name="Zhang Y."/>
            <person name="Chen Z."/>
            <person name="Xu S."/>
            <person name="Zhu R."/>
            <person name="Wang S."/>
            <person name="Zhang T."/>
            <person name="Zhao G."/>
        </authorList>
    </citation>
    <scope>NUCLEOTIDE SEQUENCE [LARGE SCALE GENOMIC DNA]</scope>
    <source>
        <strain evidence="3">cv. Xinhai21</strain>
        <tissue evidence="2">Leaf</tissue>
    </source>
</reference>
<gene>
    <name evidence="2" type="ORF">GOBAR_AA15243</name>
</gene>
<dbReference type="Proteomes" id="UP000239757">
    <property type="component" value="Unassembled WGS sequence"/>
</dbReference>
<name>A0A2P5XQ16_GOSBA</name>